<dbReference type="Proteomes" id="UP000263754">
    <property type="component" value="Unassembled WGS sequence"/>
</dbReference>
<evidence type="ECO:0000313" key="6">
    <source>
        <dbReference type="Proteomes" id="UP000261295"/>
    </source>
</evidence>
<evidence type="ECO:0008006" key="11">
    <source>
        <dbReference type="Google" id="ProtNLM"/>
    </source>
</evidence>
<dbReference type="EMBL" id="QSOF01000012">
    <property type="protein sequence ID" value="RGI75997.1"/>
    <property type="molecule type" value="Genomic_DNA"/>
</dbReference>
<protein>
    <recommendedName>
        <fullName evidence="11">Lipoprotein</fullName>
    </recommendedName>
</protein>
<reference evidence="6 7" key="1">
    <citation type="submission" date="2018-08" db="EMBL/GenBank/DDBJ databases">
        <title>A genome reference for cultivated species of the human gut microbiota.</title>
        <authorList>
            <person name="Zou Y."/>
            <person name="Xue W."/>
            <person name="Luo G."/>
        </authorList>
    </citation>
    <scope>NUCLEOTIDE SEQUENCE [LARGE SCALE GENOMIC DNA]</scope>
    <source>
        <strain evidence="5 8">AF14-42</strain>
        <strain evidence="4 6">OM07-9</strain>
        <strain evidence="3 7">TM10-17</strain>
    </source>
</reference>
<sequence length="538" mass="62075">MKKLFIIFASMFFMFACTQEKDSLLSENEKATAQIPELTTAEAQMKFAKLLSQAASNSVEVRKFLKNEATKQFDNDYDVFYPMVKNKIVTDGKSFKDILLSYCKTPNELTEIEQSQLLLNILIPDLTLFWDFNAKKWDVNDKEVVVLCRDDERDTMYENGENIGQMTKGDVPGFPCLVIKNNERLKVKNINTRSGEATYEFISDAFNGSKRIERPTTRHSEYDIAVDTEENLDAYIPQKEIPDICIKAYEEFKNVPNAYQRDNIYYNINKSNNPGYLDRNIRDRIYRFRINANAYSKIAEQDKDPKLQNHTEHKRKLTVDEIRKKIWTDGAFEFKFKTYIAGETAKEAMEVSKSFTVKSTEAFSIKKVHLRHKNSTMFRESKNFYSFNLDDLRSKWIYPEKLEQKSEENYVFTEPWDLYGKSLTIFLFIEEVDDSQTITEKKTVVSEFTNKADFSLTGGGKVDEIELTAKLGYGFSHTKTVSNEVSITTNVGSDDLGSVSFQYYNPIIRDRNSIGDCKLFNASTGDVSVTLLPIDTSK</sequence>
<dbReference type="Proteomes" id="UP000285343">
    <property type="component" value="Unassembled WGS sequence"/>
</dbReference>
<organism evidence="3 7">
    <name type="scientific">Bacteroides uniformis</name>
    <dbReference type="NCBI Taxonomy" id="820"/>
    <lineage>
        <taxon>Bacteria</taxon>
        <taxon>Pseudomonadati</taxon>
        <taxon>Bacteroidota</taxon>
        <taxon>Bacteroidia</taxon>
        <taxon>Bacteroidales</taxon>
        <taxon>Bacteroidaceae</taxon>
        <taxon>Bacteroides</taxon>
    </lineage>
</organism>
<evidence type="ECO:0000313" key="1">
    <source>
        <dbReference type="EMBL" id="KAB4183597.1"/>
    </source>
</evidence>
<evidence type="ECO:0000313" key="10">
    <source>
        <dbReference type="Proteomes" id="UP000487221"/>
    </source>
</evidence>
<accession>A0A374MZJ2</accession>
<evidence type="ECO:0000313" key="4">
    <source>
        <dbReference type="EMBL" id="RGM57109.1"/>
    </source>
</evidence>
<dbReference type="EMBL" id="QRZC01000001">
    <property type="protein sequence ID" value="RGV46542.1"/>
    <property type="molecule type" value="Genomic_DNA"/>
</dbReference>
<evidence type="ECO:0000313" key="8">
    <source>
        <dbReference type="Proteomes" id="UP000285343"/>
    </source>
</evidence>
<dbReference type="PROSITE" id="PS51257">
    <property type="entry name" value="PROKAR_LIPOPROTEIN"/>
    <property type="match status" value="1"/>
</dbReference>
<dbReference type="Proteomes" id="UP000487221">
    <property type="component" value="Unassembled WGS sequence"/>
</dbReference>
<gene>
    <name evidence="5" type="ORF">DWW14_00990</name>
    <name evidence="4" type="ORF">DXC07_06175</name>
    <name evidence="3" type="ORF">DXD90_09875</name>
    <name evidence="2" type="ORF">GAP41_08440</name>
    <name evidence="1" type="ORF">GAQ44_10445</name>
</gene>
<dbReference type="EMBL" id="QSTL01000003">
    <property type="protein sequence ID" value="RGM57109.1"/>
    <property type="molecule type" value="Genomic_DNA"/>
</dbReference>
<dbReference type="EMBL" id="WCTM01000004">
    <property type="protein sequence ID" value="KAB4243929.1"/>
    <property type="molecule type" value="Genomic_DNA"/>
</dbReference>
<name>A0A374MZJ2_BACUN</name>
<evidence type="ECO:0000313" key="7">
    <source>
        <dbReference type="Proteomes" id="UP000263754"/>
    </source>
</evidence>
<evidence type="ECO:0000313" key="3">
    <source>
        <dbReference type="EMBL" id="RGI75997.1"/>
    </source>
</evidence>
<dbReference type="Proteomes" id="UP000431575">
    <property type="component" value="Unassembled WGS sequence"/>
</dbReference>
<dbReference type="AlphaFoldDB" id="A0A374MZJ2"/>
<proteinExistence type="predicted"/>
<evidence type="ECO:0000313" key="5">
    <source>
        <dbReference type="EMBL" id="RGV46542.1"/>
    </source>
</evidence>
<dbReference type="EMBL" id="WCTY01000018">
    <property type="protein sequence ID" value="KAB4183597.1"/>
    <property type="molecule type" value="Genomic_DNA"/>
</dbReference>
<comment type="caution">
    <text evidence="3">The sequence shown here is derived from an EMBL/GenBank/DDBJ whole genome shotgun (WGS) entry which is preliminary data.</text>
</comment>
<evidence type="ECO:0000313" key="9">
    <source>
        <dbReference type="Proteomes" id="UP000431575"/>
    </source>
</evidence>
<reference evidence="9 10" key="2">
    <citation type="journal article" date="2019" name="Nat. Med.">
        <title>A library of human gut bacterial isolates paired with longitudinal multiomics data enables mechanistic microbiome research.</title>
        <authorList>
            <person name="Poyet M."/>
            <person name="Groussin M."/>
            <person name="Gibbons S.M."/>
            <person name="Avila-Pacheco J."/>
            <person name="Jiang X."/>
            <person name="Kearney S.M."/>
            <person name="Perrotta A.R."/>
            <person name="Berdy B."/>
            <person name="Zhao S."/>
            <person name="Lieberman T.D."/>
            <person name="Swanson P.K."/>
            <person name="Smith M."/>
            <person name="Roesemann S."/>
            <person name="Alexander J.E."/>
            <person name="Rich S.A."/>
            <person name="Livny J."/>
            <person name="Vlamakis H."/>
            <person name="Clish C."/>
            <person name="Bullock K."/>
            <person name="Deik A."/>
            <person name="Scott J."/>
            <person name="Pierce K.A."/>
            <person name="Xavier R.J."/>
            <person name="Alm E.J."/>
        </authorList>
    </citation>
    <scope>NUCLEOTIDE SEQUENCE [LARGE SCALE GENOMIC DNA]</scope>
    <source>
        <strain evidence="1 10">BIOML-A19</strain>
        <strain evidence="2 9">BIOML-A6</strain>
    </source>
</reference>
<evidence type="ECO:0000313" key="2">
    <source>
        <dbReference type="EMBL" id="KAB4243929.1"/>
    </source>
</evidence>
<dbReference type="Proteomes" id="UP000261295">
    <property type="component" value="Unassembled WGS sequence"/>
</dbReference>
<dbReference type="RefSeq" id="WP_117749116.1">
    <property type="nucleotide sequence ID" value="NZ_CAKOCG010000003.1"/>
</dbReference>